<dbReference type="EMBL" id="LJGT01000036">
    <property type="protein sequence ID" value="OEU93637.1"/>
    <property type="molecule type" value="Genomic_DNA"/>
</dbReference>
<dbReference type="STRING" id="933944.AN215_02310"/>
<dbReference type="Gene3D" id="3.10.105.10">
    <property type="entry name" value="Dipeptide-binding Protein, Domain 3"/>
    <property type="match status" value="1"/>
</dbReference>
<dbReference type="Gene3D" id="3.40.190.10">
    <property type="entry name" value="Periplasmic binding protein-like II"/>
    <property type="match status" value="1"/>
</dbReference>
<dbReference type="GO" id="GO:0042597">
    <property type="term" value="C:periplasmic space"/>
    <property type="evidence" value="ECO:0007669"/>
    <property type="project" value="UniProtKB-ARBA"/>
</dbReference>
<dbReference type="FunFam" id="3.10.105.10:FF:000012">
    <property type="entry name" value="Peptide/nickel transport system substrate-binding protein"/>
    <property type="match status" value="1"/>
</dbReference>
<dbReference type="PROSITE" id="PS51257">
    <property type="entry name" value="PROKAR_LIPOPROTEIN"/>
    <property type="match status" value="1"/>
</dbReference>
<name>A0A1E7JUK9_9ACTN</name>
<dbReference type="GO" id="GO:0030313">
    <property type="term" value="C:cell envelope"/>
    <property type="evidence" value="ECO:0007669"/>
    <property type="project" value="UniProtKB-SubCell"/>
</dbReference>
<dbReference type="GO" id="GO:0043190">
    <property type="term" value="C:ATP-binding cassette (ABC) transporter complex"/>
    <property type="evidence" value="ECO:0007669"/>
    <property type="project" value="InterPro"/>
</dbReference>
<evidence type="ECO:0000256" key="3">
    <source>
        <dbReference type="ARBA" id="ARBA00022448"/>
    </source>
</evidence>
<dbReference type="AlphaFoldDB" id="A0A1E7JUK9"/>
<feature type="chain" id="PRO_5039166637" evidence="5">
    <location>
        <begin position="24"/>
        <end position="529"/>
    </location>
</feature>
<dbReference type="Gene3D" id="3.90.76.10">
    <property type="entry name" value="Dipeptide-binding Protein, Domain 1"/>
    <property type="match status" value="1"/>
</dbReference>
<feature type="domain" description="Solute-binding protein family 5" evidence="6">
    <location>
        <begin position="83"/>
        <end position="444"/>
    </location>
</feature>
<comment type="caution">
    <text evidence="7">The sequence shown here is derived from an EMBL/GenBank/DDBJ whole genome shotgun (WGS) entry which is preliminary data.</text>
</comment>
<proteinExistence type="inferred from homology"/>
<gene>
    <name evidence="7" type="ORF">AN215_02310</name>
</gene>
<evidence type="ECO:0000256" key="2">
    <source>
        <dbReference type="ARBA" id="ARBA00005695"/>
    </source>
</evidence>
<evidence type="ECO:0000313" key="7">
    <source>
        <dbReference type="EMBL" id="OEU93637.1"/>
    </source>
</evidence>
<evidence type="ECO:0000256" key="4">
    <source>
        <dbReference type="ARBA" id="ARBA00022729"/>
    </source>
</evidence>
<dbReference type="Pfam" id="PF00496">
    <property type="entry name" value="SBP_bac_5"/>
    <property type="match status" value="1"/>
</dbReference>
<dbReference type="RefSeq" id="WP_070012449.1">
    <property type="nucleotide sequence ID" value="NZ_LJGS01000042.1"/>
</dbReference>
<dbReference type="InterPro" id="IPR039424">
    <property type="entry name" value="SBP_5"/>
</dbReference>
<keyword evidence="3" id="KW-0813">Transport</keyword>
<feature type="signal peptide" evidence="5">
    <location>
        <begin position="1"/>
        <end position="23"/>
    </location>
</feature>
<keyword evidence="8" id="KW-1185">Reference proteome</keyword>
<dbReference type="PATRIC" id="fig|933944.5.peg.2435"/>
<dbReference type="SUPFAM" id="SSF53850">
    <property type="entry name" value="Periplasmic binding protein-like II"/>
    <property type="match status" value="1"/>
</dbReference>
<dbReference type="PANTHER" id="PTHR30290:SF10">
    <property type="entry name" value="PERIPLASMIC OLIGOPEPTIDE-BINDING PROTEIN-RELATED"/>
    <property type="match status" value="1"/>
</dbReference>
<protein>
    <submittedName>
        <fullName evidence="7">Peptide-binding protein</fullName>
    </submittedName>
</protein>
<evidence type="ECO:0000256" key="1">
    <source>
        <dbReference type="ARBA" id="ARBA00004196"/>
    </source>
</evidence>
<dbReference type="GO" id="GO:1904680">
    <property type="term" value="F:peptide transmembrane transporter activity"/>
    <property type="evidence" value="ECO:0007669"/>
    <property type="project" value="TreeGrafter"/>
</dbReference>
<dbReference type="PIRSF" id="PIRSF002741">
    <property type="entry name" value="MppA"/>
    <property type="match status" value="1"/>
</dbReference>
<evidence type="ECO:0000259" key="6">
    <source>
        <dbReference type="Pfam" id="PF00496"/>
    </source>
</evidence>
<keyword evidence="4 5" id="KW-0732">Signal</keyword>
<organism evidence="7 8">
    <name type="scientific">Streptomyces abyssalis</name>
    <dbReference type="NCBI Taxonomy" id="933944"/>
    <lineage>
        <taxon>Bacteria</taxon>
        <taxon>Bacillati</taxon>
        <taxon>Actinomycetota</taxon>
        <taxon>Actinomycetes</taxon>
        <taxon>Kitasatosporales</taxon>
        <taxon>Streptomycetaceae</taxon>
        <taxon>Streptomyces</taxon>
    </lineage>
</organism>
<dbReference type="InterPro" id="IPR000914">
    <property type="entry name" value="SBP_5_dom"/>
</dbReference>
<dbReference type="GO" id="GO:0015833">
    <property type="term" value="P:peptide transport"/>
    <property type="evidence" value="ECO:0007669"/>
    <property type="project" value="TreeGrafter"/>
</dbReference>
<dbReference type="PANTHER" id="PTHR30290">
    <property type="entry name" value="PERIPLASMIC BINDING COMPONENT OF ABC TRANSPORTER"/>
    <property type="match status" value="1"/>
</dbReference>
<evidence type="ECO:0000256" key="5">
    <source>
        <dbReference type="SAM" id="SignalP"/>
    </source>
</evidence>
<sequence length="529" mass="58487">MHRKTPALTAAAGLLASLLTACGQVTGDDAEAIVVGTTDTFTVSKASPAPFDPAAAYDVSSWNVMRNAFQTLLRMPRSGTRPVRDAAERCGFTDERNEQYRCTLREGLTFSNGNTLDAKDVEYSIERILRIRFANGPASLLTGIAEVEATSDREVVFNLRKPDATFPFKIATPAASIVDQQSYPADGFAKGFRTVGSGPYTLEYESGARKTVFTRNADYKGSLKIAGEKVELQSFDDSAAMEKALRAGDIDLMNRTISPQQIERLESAPEDSIDLVQQPGQEIRYLVFNTDDETAGRLAVRRAMAEVIDRESLVRDVYARTAEPLYSLVPSGVPGHRNSFFNKYGEGGADSARRTLRRAGVSTPVKLELAYTTDHYGSVTKKEFTKLKEQLNGSGLFDAEVRGLPWDTYRSAALEGKYQVYGYGWFPDFPDADNYIAPFFERNNFLNSPYISTEIRDKLIPQTRQKTDRVRTERGFGRAQDIVADEVPVLPLWQGKQFIAAGEDITGAEWALNSSSVLQLWELGRSSDG</sequence>
<comment type="similarity">
    <text evidence="2">Belongs to the bacterial solute-binding protein 5 family.</text>
</comment>
<dbReference type="OrthoDB" id="9801912at2"/>
<accession>A0A1E7JUK9</accession>
<reference evidence="7 8" key="1">
    <citation type="journal article" date="2016" name="Front. Microbiol.">
        <title>Comparative Genomics Analysis of Streptomyces Species Reveals Their Adaptation to the Marine Environment and Their Diversity at the Genomic Level.</title>
        <authorList>
            <person name="Tian X."/>
            <person name="Zhang Z."/>
            <person name="Yang T."/>
            <person name="Chen M."/>
            <person name="Li J."/>
            <person name="Chen F."/>
            <person name="Yang J."/>
            <person name="Li W."/>
            <person name="Zhang B."/>
            <person name="Zhang Z."/>
            <person name="Wu J."/>
            <person name="Zhang C."/>
            <person name="Long L."/>
            <person name="Xiao J."/>
        </authorList>
    </citation>
    <scope>NUCLEOTIDE SEQUENCE [LARGE SCALE GENOMIC DNA]</scope>
    <source>
        <strain evidence="7 8">SCSIO 10390</strain>
    </source>
</reference>
<dbReference type="Proteomes" id="UP000176087">
    <property type="component" value="Unassembled WGS sequence"/>
</dbReference>
<dbReference type="InterPro" id="IPR030678">
    <property type="entry name" value="Peptide/Ni-bd"/>
</dbReference>
<evidence type="ECO:0000313" key="8">
    <source>
        <dbReference type="Proteomes" id="UP000176087"/>
    </source>
</evidence>
<comment type="subcellular location">
    <subcellularLocation>
        <location evidence="1">Cell envelope</location>
    </subcellularLocation>
</comment>